<dbReference type="InParanoid" id="A0A2J6SG18"/>
<organism evidence="6 7">
    <name type="scientific">Hyaloscypha bicolor E</name>
    <dbReference type="NCBI Taxonomy" id="1095630"/>
    <lineage>
        <taxon>Eukaryota</taxon>
        <taxon>Fungi</taxon>
        <taxon>Dikarya</taxon>
        <taxon>Ascomycota</taxon>
        <taxon>Pezizomycotina</taxon>
        <taxon>Leotiomycetes</taxon>
        <taxon>Helotiales</taxon>
        <taxon>Hyaloscyphaceae</taxon>
        <taxon>Hyaloscypha</taxon>
        <taxon>Hyaloscypha bicolor</taxon>
    </lineage>
</organism>
<dbReference type="InterPro" id="IPR000433">
    <property type="entry name" value="Znf_ZZ"/>
</dbReference>
<evidence type="ECO:0000313" key="6">
    <source>
        <dbReference type="EMBL" id="PMD49690.1"/>
    </source>
</evidence>
<evidence type="ECO:0000256" key="3">
    <source>
        <dbReference type="ARBA" id="ARBA00022833"/>
    </source>
</evidence>
<accession>A0A2J6SG18</accession>
<dbReference type="OrthoDB" id="7873042at2759"/>
<feature type="domain" description="ZZ-type" evidence="5">
    <location>
        <begin position="10"/>
        <end position="49"/>
    </location>
</feature>
<evidence type="ECO:0000259" key="5">
    <source>
        <dbReference type="Pfam" id="PF00569"/>
    </source>
</evidence>
<reference evidence="6 7" key="1">
    <citation type="submission" date="2016-04" db="EMBL/GenBank/DDBJ databases">
        <title>A degradative enzymes factory behind the ericoid mycorrhizal symbiosis.</title>
        <authorList>
            <consortium name="DOE Joint Genome Institute"/>
            <person name="Martino E."/>
            <person name="Morin E."/>
            <person name="Grelet G."/>
            <person name="Kuo A."/>
            <person name="Kohler A."/>
            <person name="Daghino S."/>
            <person name="Barry K."/>
            <person name="Choi C."/>
            <person name="Cichocki N."/>
            <person name="Clum A."/>
            <person name="Copeland A."/>
            <person name="Hainaut M."/>
            <person name="Haridas S."/>
            <person name="Labutti K."/>
            <person name="Lindquist E."/>
            <person name="Lipzen A."/>
            <person name="Khouja H.-R."/>
            <person name="Murat C."/>
            <person name="Ohm R."/>
            <person name="Olson A."/>
            <person name="Spatafora J."/>
            <person name="Veneault-Fourrey C."/>
            <person name="Henrissat B."/>
            <person name="Grigoriev I."/>
            <person name="Martin F."/>
            <person name="Perotto S."/>
        </authorList>
    </citation>
    <scope>NUCLEOTIDE SEQUENCE [LARGE SCALE GENOMIC DNA]</scope>
    <source>
        <strain evidence="6 7">E</strain>
    </source>
</reference>
<dbReference type="SUPFAM" id="SSF57850">
    <property type="entry name" value="RING/U-box"/>
    <property type="match status" value="1"/>
</dbReference>
<dbReference type="AlphaFoldDB" id="A0A2J6SG18"/>
<sequence length="498" mass="55365">MKMAEFSTNDLYTCNGCRSAILADRARVSCHGCPNYHLCANCSVIKQFNSPHAESHSTMVFKVSGFVGPPPPGFNRRTPPPLPPRTMSSTSTKQTNRLSEIPTANWGAIWNVIKAPLEKKDKKIRKEGIDGTARDQGTELRPASESPPQDGFEIAPLNRHPMNQFPPSPPKSVRQRIEKVDSTAPSYPRPAKWELLFEADHTPTPIFVALMSTVFSHLDPQHTGYLSPEVYSGFLDIQGYPLPGNIWKNALDNDAGDASLDVADLELGLHFSGLAISHTLATRHKSSLSYDQDNMKEPTSAVEERIKESMRFGANMPMISRQGFIDLGKREYLRDPDVGYKYLKRVVCEYGIWGELGEIRRNILPASGAGEEEEDRPPLPPRGNSLSHMKVDGGEKKVETLLNGDGWEQSSPGTISENPVEIMDAGQKVTMLQQNEEIIKSEGERETSKNTAGSTEQCDEMPKDQEHKTWCANLQETDAAEATSERDDDERLSQFVKI</sequence>
<dbReference type="InterPro" id="IPR043145">
    <property type="entry name" value="Znf_ZZ_sf"/>
</dbReference>
<feature type="compositionally biased region" description="Basic and acidic residues" evidence="4">
    <location>
        <begin position="123"/>
        <end position="138"/>
    </location>
</feature>
<feature type="compositionally biased region" description="Basic and acidic residues" evidence="4">
    <location>
        <begin position="439"/>
        <end position="448"/>
    </location>
</feature>
<gene>
    <name evidence="6" type="ORF">K444DRAFT_670570</name>
</gene>
<feature type="region of interest" description="Disordered" evidence="4">
    <location>
        <begin position="123"/>
        <end position="152"/>
    </location>
</feature>
<feature type="compositionally biased region" description="Pro residues" evidence="4">
    <location>
        <begin position="72"/>
        <end position="84"/>
    </location>
</feature>
<feature type="compositionally biased region" description="Basic and acidic residues" evidence="4">
    <location>
        <begin position="483"/>
        <end position="492"/>
    </location>
</feature>
<feature type="region of interest" description="Disordered" evidence="4">
    <location>
        <begin position="72"/>
        <end position="93"/>
    </location>
</feature>
<dbReference type="Gene3D" id="3.30.60.90">
    <property type="match status" value="1"/>
</dbReference>
<dbReference type="GO" id="GO:0008270">
    <property type="term" value="F:zinc ion binding"/>
    <property type="evidence" value="ECO:0007669"/>
    <property type="project" value="UniProtKB-KW"/>
</dbReference>
<evidence type="ECO:0000256" key="1">
    <source>
        <dbReference type="ARBA" id="ARBA00022723"/>
    </source>
</evidence>
<dbReference type="GeneID" id="36595721"/>
<keyword evidence="2" id="KW-0863">Zinc-finger</keyword>
<dbReference type="Proteomes" id="UP000235371">
    <property type="component" value="Unassembled WGS sequence"/>
</dbReference>
<feature type="region of interest" description="Disordered" evidence="4">
    <location>
        <begin position="367"/>
        <end position="390"/>
    </location>
</feature>
<evidence type="ECO:0000313" key="7">
    <source>
        <dbReference type="Proteomes" id="UP000235371"/>
    </source>
</evidence>
<proteinExistence type="predicted"/>
<dbReference type="STRING" id="1095630.A0A2J6SG18"/>
<dbReference type="RefSeq" id="XP_024726594.1">
    <property type="nucleotide sequence ID" value="XM_024887645.1"/>
</dbReference>
<keyword evidence="7" id="KW-1185">Reference proteome</keyword>
<evidence type="ECO:0000256" key="2">
    <source>
        <dbReference type="ARBA" id="ARBA00022771"/>
    </source>
</evidence>
<evidence type="ECO:0000256" key="4">
    <source>
        <dbReference type="SAM" id="MobiDB-lite"/>
    </source>
</evidence>
<keyword evidence="1" id="KW-0479">Metal-binding</keyword>
<name>A0A2J6SG18_9HELO</name>
<keyword evidence="3" id="KW-0862">Zinc</keyword>
<dbReference type="Pfam" id="PF00569">
    <property type="entry name" value="ZZ"/>
    <property type="match status" value="1"/>
</dbReference>
<feature type="region of interest" description="Disordered" evidence="4">
    <location>
        <begin position="439"/>
        <end position="498"/>
    </location>
</feature>
<feature type="compositionally biased region" description="Basic and acidic residues" evidence="4">
    <location>
        <begin position="460"/>
        <end position="469"/>
    </location>
</feature>
<dbReference type="EMBL" id="KZ613919">
    <property type="protein sequence ID" value="PMD49690.1"/>
    <property type="molecule type" value="Genomic_DNA"/>
</dbReference>
<protein>
    <recommendedName>
        <fullName evidence="5">ZZ-type domain-containing protein</fullName>
    </recommendedName>
</protein>